<keyword evidence="10" id="KW-0539">Nucleus</keyword>
<evidence type="ECO:0000256" key="7">
    <source>
        <dbReference type="ARBA" id="ARBA00023015"/>
    </source>
</evidence>
<dbReference type="PANTHER" id="PTHR23235:SF120">
    <property type="entry name" value="KRUPPEL-LIKE FACTOR 15"/>
    <property type="match status" value="1"/>
</dbReference>
<dbReference type="GO" id="GO:0005634">
    <property type="term" value="C:nucleus"/>
    <property type="evidence" value="ECO:0007669"/>
    <property type="project" value="UniProtKB-SubCell"/>
</dbReference>
<dbReference type="AlphaFoldDB" id="A0A8C5D4I0"/>
<feature type="domain" description="C2H2-type" evidence="13">
    <location>
        <begin position="252"/>
        <end position="279"/>
    </location>
</feature>
<evidence type="ECO:0000256" key="6">
    <source>
        <dbReference type="ARBA" id="ARBA00022833"/>
    </source>
</evidence>
<evidence type="ECO:0000256" key="9">
    <source>
        <dbReference type="ARBA" id="ARBA00023163"/>
    </source>
</evidence>
<proteinExistence type="inferred from homology"/>
<dbReference type="FunFam" id="3.30.160.60:FF:001685">
    <property type="entry name" value="Zinc finger and BTB domain-containing 5"/>
    <property type="match status" value="1"/>
</dbReference>
<keyword evidence="8" id="KW-0238">DNA-binding</keyword>
<dbReference type="GO" id="GO:0000981">
    <property type="term" value="F:DNA-binding transcription factor activity, RNA polymerase II-specific"/>
    <property type="evidence" value="ECO:0007669"/>
    <property type="project" value="TreeGrafter"/>
</dbReference>
<dbReference type="GO" id="GO:0008270">
    <property type="term" value="F:zinc ion binding"/>
    <property type="evidence" value="ECO:0007669"/>
    <property type="project" value="UniProtKB-KW"/>
</dbReference>
<keyword evidence="4" id="KW-0677">Repeat</keyword>
<feature type="domain" description="C2H2-type" evidence="13">
    <location>
        <begin position="196"/>
        <end position="223"/>
    </location>
</feature>
<name>A0A8C5D4I0_GOUWI</name>
<evidence type="ECO:0000256" key="8">
    <source>
        <dbReference type="ARBA" id="ARBA00023125"/>
    </source>
</evidence>
<evidence type="ECO:0000256" key="1">
    <source>
        <dbReference type="ARBA" id="ARBA00004123"/>
    </source>
</evidence>
<keyword evidence="7" id="KW-0805">Transcription regulation</keyword>
<reference evidence="14" key="3">
    <citation type="submission" date="2025-09" db="UniProtKB">
        <authorList>
            <consortium name="Ensembl"/>
        </authorList>
    </citation>
    <scope>IDENTIFICATION</scope>
</reference>
<evidence type="ECO:0000313" key="15">
    <source>
        <dbReference type="Proteomes" id="UP000694680"/>
    </source>
</evidence>
<evidence type="ECO:0000256" key="10">
    <source>
        <dbReference type="ARBA" id="ARBA00023242"/>
    </source>
</evidence>
<evidence type="ECO:0000256" key="2">
    <source>
        <dbReference type="ARBA" id="ARBA00006991"/>
    </source>
</evidence>
<feature type="region of interest" description="Disordered" evidence="12">
    <location>
        <begin position="68"/>
        <end position="161"/>
    </location>
</feature>
<reference evidence="14" key="2">
    <citation type="submission" date="2025-08" db="UniProtKB">
        <authorList>
            <consortium name="Ensembl"/>
        </authorList>
    </citation>
    <scope>IDENTIFICATION</scope>
</reference>
<organism evidence="14 15">
    <name type="scientific">Gouania willdenowi</name>
    <name type="common">Blunt-snouted clingfish</name>
    <name type="synonym">Lepadogaster willdenowi</name>
    <dbReference type="NCBI Taxonomy" id="441366"/>
    <lineage>
        <taxon>Eukaryota</taxon>
        <taxon>Metazoa</taxon>
        <taxon>Chordata</taxon>
        <taxon>Craniata</taxon>
        <taxon>Vertebrata</taxon>
        <taxon>Euteleostomi</taxon>
        <taxon>Actinopterygii</taxon>
        <taxon>Neopterygii</taxon>
        <taxon>Teleostei</taxon>
        <taxon>Neoteleostei</taxon>
        <taxon>Acanthomorphata</taxon>
        <taxon>Ovalentaria</taxon>
        <taxon>Blenniimorphae</taxon>
        <taxon>Blenniiformes</taxon>
        <taxon>Gobiesocoidei</taxon>
        <taxon>Gobiesocidae</taxon>
        <taxon>Gobiesocinae</taxon>
        <taxon>Gouania</taxon>
    </lineage>
</organism>
<dbReference type="PANTHER" id="PTHR23235">
    <property type="entry name" value="KRUEPPEL-LIKE TRANSCRIPTION FACTOR"/>
    <property type="match status" value="1"/>
</dbReference>
<dbReference type="Proteomes" id="UP000694680">
    <property type="component" value="Chromosome 3"/>
</dbReference>
<evidence type="ECO:0000256" key="12">
    <source>
        <dbReference type="SAM" id="MobiDB-lite"/>
    </source>
</evidence>
<dbReference type="Ensembl" id="ENSGWIT00000002067.1">
    <property type="protein sequence ID" value="ENSGWIP00000001918.1"/>
    <property type="gene ID" value="ENSGWIG00000001072.1"/>
</dbReference>
<dbReference type="InterPro" id="IPR013087">
    <property type="entry name" value="Znf_C2H2_type"/>
</dbReference>
<feature type="compositionally biased region" description="Basic and acidic residues" evidence="12">
    <location>
        <begin position="1"/>
        <end position="10"/>
    </location>
</feature>
<keyword evidence="15" id="KW-1185">Reference proteome</keyword>
<dbReference type="PROSITE" id="PS00028">
    <property type="entry name" value="ZINC_FINGER_C2H2_1"/>
    <property type="match status" value="3"/>
</dbReference>
<evidence type="ECO:0000256" key="3">
    <source>
        <dbReference type="ARBA" id="ARBA00022723"/>
    </source>
</evidence>
<gene>
    <name evidence="14" type="primary">LOC114480547</name>
</gene>
<comment type="similarity">
    <text evidence="2">Belongs to the krueppel C2H2-type zinc-finger protein family.</text>
</comment>
<dbReference type="InterPro" id="IPR036236">
    <property type="entry name" value="Znf_C2H2_sf"/>
</dbReference>
<evidence type="ECO:0000256" key="4">
    <source>
        <dbReference type="ARBA" id="ARBA00022737"/>
    </source>
</evidence>
<keyword evidence="9" id="KW-0804">Transcription</keyword>
<dbReference type="SUPFAM" id="SSF57667">
    <property type="entry name" value="beta-beta-alpha zinc fingers"/>
    <property type="match status" value="2"/>
</dbReference>
<feature type="compositionally biased region" description="Acidic residues" evidence="12">
    <location>
        <begin position="101"/>
        <end position="111"/>
    </location>
</feature>
<evidence type="ECO:0000259" key="13">
    <source>
        <dbReference type="PROSITE" id="PS50157"/>
    </source>
</evidence>
<feature type="domain" description="C2H2-type" evidence="13">
    <location>
        <begin position="224"/>
        <end position="251"/>
    </location>
</feature>
<dbReference type="PROSITE" id="PS50157">
    <property type="entry name" value="ZINC_FINGER_C2H2_2"/>
    <property type="match status" value="3"/>
</dbReference>
<dbReference type="Pfam" id="PF00096">
    <property type="entry name" value="zf-C2H2"/>
    <property type="match status" value="3"/>
</dbReference>
<evidence type="ECO:0000256" key="5">
    <source>
        <dbReference type="ARBA" id="ARBA00022771"/>
    </source>
</evidence>
<evidence type="ECO:0000256" key="11">
    <source>
        <dbReference type="PROSITE-ProRule" id="PRU00042"/>
    </source>
</evidence>
<feature type="region of interest" description="Disordered" evidence="12">
    <location>
        <begin position="1"/>
        <end position="37"/>
    </location>
</feature>
<protein>
    <submittedName>
        <fullName evidence="14">Gastrula zinc finger protein XlCGF8.2DB-like</fullName>
    </submittedName>
</protein>
<dbReference type="GO" id="GO:0000978">
    <property type="term" value="F:RNA polymerase II cis-regulatory region sequence-specific DNA binding"/>
    <property type="evidence" value="ECO:0007669"/>
    <property type="project" value="TreeGrafter"/>
</dbReference>
<sequence>MLSEGQEEKQLYVQQETNSAACPVKCEDEEEKSQASQLHWRQLTEINIKEEPSTCTLDELMKIQSVGINSKGPEAAQNPEPSSLVLQGPDGTETDSPQAEDSSDDDDDDEGCWQKPLSVSETEADFDSTRKKRKMSDSSKNAEIGNKSSKTQISSFQQISSKKKIQVKMTSECVGGEKPSLSASSKQRIHTGEKPFKCDVCSKCFSRKDYLQPHMRIHTGEKPFKCDFCNKCFIRKDYLHSHMRIHTGEQPFKCDFCSKCFLQKSHLKQHMIVHTGEKPFQCDVCSKCFTRKIGLKSPHIRKDFQM</sequence>
<keyword evidence="6" id="KW-0862">Zinc</keyword>
<feature type="compositionally biased region" description="Low complexity" evidence="12">
    <location>
        <begin position="147"/>
        <end position="160"/>
    </location>
</feature>
<dbReference type="FunFam" id="3.30.160.60:FF:000624">
    <property type="entry name" value="zinc finger protein 697"/>
    <property type="match status" value="2"/>
</dbReference>
<dbReference type="SMART" id="SM00355">
    <property type="entry name" value="ZnF_C2H2"/>
    <property type="match status" value="4"/>
</dbReference>
<dbReference type="Gene3D" id="3.30.160.60">
    <property type="entry name" value="Classic Zinc Finger"/>
    <property type="match status" value="4"/>
</dbReference>
<comment type="subcellular location">
    <subcellularLocation>
        <location evidence="1">Nucleus</location>
    </subcellularLocation>
</comment>
<evidence type="ECO:0000313" key="14">
    <source>
        <dbReference type="Ensembl" id="ENSGWIP00000001918.1"/>
    </source>
</evidence>
<reference evidence="14" key="1">
    <citation type="submission" date="2020-06" db="EMBL/GenBank/DDBJ databases">
        <authorList>
            <consortium name="Wellcome Sanger Institute Data Sharing"/>
        </authorList>
    </citation>
    <scope>NUCLEOTIDE SEQUENCE [LARGE SCALE GENOMIC DNA]</scope>
</reference>
<keyword evidence="3" id="KW-0479">Metal-binding</keyword>
<dbReference type="FunFam" id="3.30.160.60:FF:001010">
    <property type="entry name" value="zinc finger protein 64 isoform X3"/>
    <property type="match status" value="1"/>
</dbReference>
<keyword evidence="5 11" id="KW-0863">Zinc-finger</keyword>
<accession>A0A8C5D4I0</accession>